<evidence type="ECO:0000313" key="1">
    <source>
        <dbReference type="EMBL" id="KKL76082.1"/>
    </source>
</evidence>
<reference evidence="1" key="1">
    <citation type="journal article" date="2015" name="Nature">
        <title>Complex archaea that bridge the gap between prokaryotes and eukaryotes.</title>
        <authorList>
            <person name="Spang A."/>
            <person name="Saw J.H."/>
            <person name="Jorgensen S.L."/>
            <person name="Zaremba-Niedzwiedzka K."/>
            <person name="Martijn J."/>
            <person name="Lind A.E."/>
            <person name="van Eijk R."/>
            <person name="Schleper C."/>
            <person name="Guy L."/>
            <person name="Ettema T.J."/>
        </authorList>
    </citation>
    <scope>NUCLEOTIDE SEQUENCE</scope>
</reference>
<dbReference type="AlphaFoldDB" id="A0A0F9HLP0"/>
<comment type="caution">
    <text evidence="1">The sequence shown here is derived from an EMBL/GenBank/DDBJ whole genome shotgun (WGS) entry which is preliminary data.</text>
</comment>
<accession>A0A0F9HLP0</accession>
<dbReference type="EMBL" id="LAZR01024163">
    <property type="protein sequence ID" value="KKL76082.1"/>
    <property type="molecule type" value="Genomic_DNA"/>
</dbReference>
<sequence>MATLDLGAYLTISEILRREDPGGRLAEIVDVLSQENHILDYVTWIQCNNGTYHEDTRAVSEPSGAERSYDEGIAAEAGVTEKVTEPTCILSGLSEVDVKKARNAPGGEGAFRIQEDSFFLKGMTKTMVSRLFDGDRASDSRRINGINTRTDYNTLSSSYTFDNADGNASATANKTSVYFIQFGNKKVNLIYPRGGSAAGGEFPIKMEDYGKSIIDQSGTSQTKKYPAYQTWFDLDFGFFIHDPRCIKRIVNISTSNIDGVDDFAWHEDPMIDAFHQLEYGGEGTVILCNRTVLAQAHKRANEKGNAYFTVQMEGEGPFAHPVVRFEGIPM</sequence>
<feature type="non-terminal residue" evidence="1">
    <location>
        <position position="330"/>
    </location>
</feature>
<dbReference type="NCBIfam" id="NF045672">
    <property type="entry name" value="MCP_gp7_epsi_15"/>
    <property type="match status" value="1"/>
</dbReference>
<name>A0A0F9HLP0_9ZZZZ</name>
<gene>
    <name evidence="1" type="ORF">LCGC14_2048470</name>
</gene>
<dbReference type="Pfam" id="PF20911">
    <property type="entry name" value="GP7"/>
    <property type="match status" value="1"/>
</dbReference>
<dbReference type="InterPro" id="IPR048813">
    <property type="entry name" value="GP7-like"/>
</dbReference>
<organism evidence="1">
    <name type="scientific">marine sediment metagenome</name>
    <dbReference type="NCBI Taxonomy" id="412755"/>
    <lineage>
        <taxon>unclassified sequences</taxon>
        <taxon>metagenomes</taxon>
        <taxon>ecological metagenomes</taxon>
    </lineage>
</organism>
<protein>
    <recommendedName>
        <fullName evidence="2">Bacteriophage Mu GpT domain-containing protein</fullName>
    </recommendedName>
</protein>
<proteinExistence type="predicted"/>
<evidence type="ECO:0008006" key="2">
    <source>
        <dbReference type="Google" id="ProtNLM"/>
    </source>
</evidence>